<organism evidence="1 2">
    <name type="scientific">Flavobacterium xanthum</name>
    <dbReference type="NCBI Taxonomy" id="69322"/>
    <lineage>
        <taxon>Bacteria</taxon>
        <taxon>Pseudomonadati</taxon>
        <taxon>Bacteroidota</taxon>
        <taxon>Flavobacteriia</taxon>
        <taxon>Flavobacteriales</taxon>
        <taxon>Flavobacteriaceae</taxon>
        <taxon>Flavobacterium</taxon>
    </lineage>
</organism>
<name>A0A1M7B086_9FLAO</name>
<dbReference type="STRING" id="69322.SAMN05443669_100833"/>
<accession>A0A1M7B086</accession>
<keyword evidence="2" id="KW-1185">Reference proteome</keyword>
<reference evidence="2" key="1">
    <citation type="submission" date="2016-11" db="EMBL/GenBank/DDBJ databases">
        <authorList>
            <person name="Varghese N."/>
            <person name="Submissions S."/>
        </authorList>
    </citation>
    <scope>NUCLEOTIDE SEQUENCE [LARGE SCALE GENOMIC DNA]</scope>
    <source>
        <strain evidence="2">DSM 3661</strain>
    </source>
</reference>
<dbReference type="AlphaFoldDB" id="A0A1M7B086"/>
<evidence type="ECO:0000313" key="2">
    <source>
        <dbReference type="Proteomes" id="UP000184260"/>
    </source>
</evidence>
<proteinExistence type="predicted"/>
<sequence length="60" mass="7011">MYKCLFCFLFFTTLSFSQSRTIIGVVADDTNKPLESANVIARHNYNEVKSKFERVNQQFL</sequence>
<protein>
    <submittedName>
        <fullName evidence="1">Uncharacterized protein</fullName>
    </submittedName>
</protein>
<gene>
    <name evidence="1" type="ORF">SAMN05443669_100833</name>
</gene>
<dbReference type="Proteomes" id="UP000184260">
    <property type="component" value="Unassembled WGS sequence"/>
</dbReference>
<evidence type="ECO:0000313" key="1">
    <source>
        <dbReference type="EMBL" id="SHL48410.1"/>
    </source>
</evidence>
<dbReference type="EMBL" id="FRBU01000008">
    <property type="protein sequence ID" value="SHL48410.1"/>
    <property type="molecule type" value="Genomic_DNA"/>
</dbReference>